<evidence type="ECO:0000313" key="3">
    <source>
        <dbReference type="Proteomes" id="UP000050761"/>
    </source>
</evidence>
<reference evidence="4" key="2">
    <citation type="submission" date="2019-09" db="UniProtKB">
        <authorList>
            <consortium name="WormBaseParasite"/>
        </authorList>
    </citation>
    <scope>IDENTIFICATION</scope>
</reference>
<keyword evidence="3" id="KW-1185">Reference proteome</keyword>
<keyword evidence="1" id="KW-0472">Membrane</keyword>
<keyword evidence="1" id="KW-0812">Transmembrane</keyword>
<dbReference type="PANTHER" id="PTHR47979">
    <property type="entry name" value="DRAB11-RELATED"/>
    <property type="match status" value="1"/>
</dbReference>
<dbReference type="SUPFAM" id="SSF52540">
    <property type="entry name" value="P-loop containing nucleoside triphosphate hydrolases"/>
    <property type="match status" value="1"/>
</dbReference>
<dbReference type="Gene3D" id="3.40.50.300">
    <property type="entry name" value="P-loop containing nucleotide triphosphate hydrolases"/>
    <property type="match status" value="1"/>
</dbReference>
<dbReference type="WBParaSite" id="HPBE_0000309001-mRNA-1">
    <property type="protein sequence ID" value="HPBE_0000309001-mRNA-1"/>
    <property type="gene ID" value="HPBE_0000309001"/>
</dbReference>
<organism evidence="3 4">
    <name type="scientific">Heligmosomoides polygyrus</name>
    <name type="common">Parasitic roundworm</name>
    <dbReference type="NCBI Taxonomy" id="6339"/>
    <lineage>
        <taxon>Eukaryota</taxon>
        <taxon>Metazoa</taxon>
        <taxon>Ecdysozoa</taxon>
        <taxon>Nematoda</taxon>
        <taxon>Chromadorea</taxon>
        <taxon>Rhabditida</taxon>
        <taxon>Rhabditina</taxon>
        <taxon>Rhabditomorpha</taxon>
        <taxon>Strongyloidea</taxon>
        <taxon>Heligmosomidae</taxon>
        <taxon>Heligmosomoides</taxon>
    </lineage>
</organism>
<dbReference type="AlphaFoldDB" id="A0A183FA98"/>
<reference evidence="2 3" key="1">
    <citation type="submission" date="2018-11" db="EMBL/GenBank/DDBJ databases">
        <authorList>
            <consortium name="Pathogen Informatics"/>
        </authorList>
    </citation>
    <scope>NUCLEOTIDE SEQUENCE [LARGE SCALE GENOMIC DNA]</scope>
</reference>
<dbReference type="Pfam" id="PF00071">
    <property type="entry name" value="Ras"/>
    <property type="match status" value="1"/>
</dbReference>
<dbReference type="EMBL" id="UZAH01006337">
    <property type="protein sequence ID" value="VDO30882.1"/>
    <property type="molecule type" value="Genomic_DNA"/>
</dbReference>
<dbReference type="InterPro" id="IPR050209">
    <property type="entry name" value="Rab_GTPases_membrane_traffic"/>
</dbReference>
<dbReference type="SMART" id="SM00175">
    <property type="entry name" value="RAB"/>
    <property type="match status" value="1"/>
</dbReference>
<proteinExistence type="predicted"/>
<name>A0A183FA98_HELPZ</name>
<sequence>NWAIFHHFLSLISWGIIPKCSRISVVVPTPSRDRQPCIIMPQSSTFIALFIYCYGALSLFRSITRSYYRNSVGVMLVYDISNRASFENISSWLHEAESNMGGPNPGKCVFQLVGHKSDDHSERRVDYEEGEYFAKYHRMKFIETSAITGKNVFDAFLMMAQEVYKRVEEGFLRPTDGWEGVKGGLMRSQSISLSEKDFVQKDQSCAC</sequence>
<dbReference type="PROSITE" id="PS51419">
    <property type="entry name" value="RAB"/>
    <property type="match status" value="1"/>
</dbReference>
<dbReference type="Proteomes" id="UP000050761">
    <property type="component" value="Unassembled WGS sequence"/>
</dbReference>
<accession>A0A183FA98</accession>
<feature type="transmembrane region" description="Helical" evidence="1">
    <location>
        <begin position="38"/>
        <end position="60"/>
    </location>
</feature>
<keyword evidence="1" id="KW-1133">Transmembrane helix</keyword>
<dbReference type="InterPro" id="IPR001806">
    <property type="entry name" value="Small_GTPase"/>
</dbReference>
<dbReference type="GO" id="GO:0005525">
    <property type="term" value="F:GTP binding"/>
    <property type="evidence" value="ECO:0007669"/>
    <property type="project" value="InterPro"/>
</dbReference>
<dbReference type="InterPro" id="IPR027417">
    <property type="entry name" value="P-loop_NTPase"/>
</dbReference>
<gene>
    <name evidence="2" type="ORF">HPBE_LOCUS3091</name>
</gene>
<dbReference type="PROSITE" id="PS51421">
    <property type="entry name" value="RAS"/>
    <property type="match status" value="1"/>
</dbReference>
<accession>A0A3P7XN93</accession>
<protein>
    <submittedName>
        <fullName evidence="4">Ras-related protein Rab-39B</fullName>
    </submittedName>
</protein>
<dbReference type="OrthoDB" id="9989112at2759"/>
<dbReference type="SMART" id="SM00173">
    <property type="entry name" value="RAS"/>
    <property type="match status" value="1"/>
</dbReference>
<evidence type="ECO:0000313" key="2">
    <source>
        <dbReference type="EMBL" id="VDO30882.1"/>
    </source>
</evidence>
<dbReference type="GO" id="GO:0003924">
    <property type="term" value="F:GTPase activity"/>
    <property type="evidence" value="ECO:0007669"/>
    <property type="project" value="InterPro"/>
</dbReference>
<evidence type="ECO:0000313" key="4">
    <source>
        <dbReference type="WBParaSite" id="HPBE_0000309001-mRNA-1"/>
    </source>
</evidence>
<evidence type="ECO:0000256" key="1">
    <source>
        <dbReference type="SAM" id="Phobius"/>
    </source>
</evidence>